<dbReference type="GO" id="GO:0016887">
    <property type="term" value="F:ATP hydrolysis activity"/>
    <property type="evidence" value="ECO:0007669"/>
    <property type="project" value="InterPro"/>
</dbReference>
<reference evidence="7 9" key="2">
    <citation type="submission" date="2018-08" db="EMBL/GenBank/DDBJ databases">
        <title>Genomic Encyclopedia of Archaeal and Bacterial Type Strains, Phase II (KMG-II): from individual species to whole genera.</title>
        <authorList>
            <person name="Goeker M."/>
        </authorList>
    </citation>
    <scope>NUCLEOTIDE SEQUENCE [LARGE SCALE GENOMIC DNA]</scope>
    <source>
        <strain evidence="7 9">DSM 2261</strain>
    </source>
</reference>
<dbReference type="Gene3D" id="1.10.8.60">
    <property type="match status" value="1"/>
</dbReference>
<evidence type="ECO:0000313" key="6">
    <source>
        <dbReference type="EMBL" id="AKJ05267.1"/>
    </source>
</evidence>
<name>A0AAC8TGL2_9BACT</name>
<dbReference type="PANTHER" id="PTHR48102:SF7">
    <property type="entry name" value="ATP-DEPENDENT CLP PROTEASE ATP-BINDING SUBUNIT CLPX-LIKE, MITOCHONDRIAL"/>
    <property type="match status" value="1"/>
</dbReference>
<accession>A0AAC8TGL2</accession>
<dbReference type="SMART" id="SM00382">
    <property type="entry name" value="AAA"/>
    <property type="match status" value="1"/>
</dbReference>
<evidence type="ECO:0000313" key="7">
    <source>
        <dbReference type="EMBL" id="REG35956.1"/>
    </source>
</evidence>
<dbReference type="SMART" id="SM01086">
    <property type="entry name" value="ClpB_D2-small"/>
    <property type="match status" value="1"/>
</dbReference>
<reference evidence="6 8" key="1">
    <citation type="submission" date="2015-05" db="EMBL/GenBank/DDBJ databases">
        <title>Genome assembly of Archangium gephyra DSM 2261.</title>
        <authorList>
            <person name="Sharma G."/>
            <person name="Subramanian S."/>
        </authorList>
    </citation>
    <scope>NUCLEOTIDE SEQUENCE [LARGE SCALE GENOMIC DNA]</scope>
    <source>
        <strain evidence="6 8">DSM 2261</strain>
    </source>
</reference>
<dbReference type="NCBIfam" id="NF003745">
    <property type="entry name" value="PRK05342.1"/>
    <property type="match status" value="1"/>
</dbReference>
<keyword evidence="2 6" id="KW-0067">ATP-binding</keyword>
<dbReference type="Gene3D" id="3.40.50.300">
    <property type="entry name" value="P-loop containing nucleotide triphosphate hydrolases"/>
    <property type="match status" value="1"/>
</dbReference>
<keyword evidence="1" id="KW-0547">Nucleotide-binding</keyword>
<dbReference type="InterPro" id="IPR003959">
    <property type="entry name" value="ATPase_AAA_core"/>
</dbReference>
<dbReference type="InterPro" id="IPR027417">
    <property type="entry name" value="P-loop_NTPase"/>
</dbReference>
<evidence type="ECO:0000256" key="1">
    <source>
        <dbReference type="ARBA" id="ARBA00022741"/>
    </source>
</evidence>
<evidence type="ECO:0000259" key="4">
    <source>
        <dbReference type="SMART" id="SM00382"/>
    </source>
</evidence>
<evidence type="ECO:0000313" key="8">
    <source>
        <dbReference type="Proteomes" id="UP000035579"/>
    </source>
</evidence>
<dbReference type="AlphaFoldDB" id="A0AAC8TGL2"/>
<dbReference type="SUPFAM" id="SSF52540">
    <property type="entry name" value="P-loop containing nucleoside triphosphate hydrolases"/>
    <property type="match status" value="1"/>
</dbReference>
<sequence>MESSARRDSPLMTPREIYERLDRFVIGQEAAKRAVAIAAHNHLKRVQARRLRRTSLLKKSNILLIGPTGSGKTHIARNLAEILSVPFTTVDATEYTEAGYYGKDVEVMVADLLFKANHSVEDTQRGIIFIDEVDKIARRSQGARNGAGSRDIGGEGVQQALLKLLEGREVFVPMNVTQTFNRGDFVPIDTRDILFICAGTFSDLHEYGGNVDTRPMGFGAQELQKVRRRVTTKQLVDFGMLAEFLGRLPVVVQLDLLGEPELLRVLSEPPDSIVREYRELLGLDGIELELTDDALREVVRFSIDKGLGARGLRSILEHVMSDVMFEAPEHRRRQVTVDQGFVRTRLAGLEASAGLGA</sequence>
<dbReference type="EMBL" id="CP011509">
    <property type="protein sequence ID" value="AKJ05267.1"/>
    <property type="molecule type" value="Genomic_DNA"/>
</dbReference>
<proteinExistence type="predicted"/>
<dbReference type="RefSeq" id="WP_047858845.1">
    <property type="nucleotide sequence ID" value="NZ_CP011509.1"/>
</dbReference>
<dbReference type="KEGG" id="age:AA314_06893"/>
<dbReference type="InterPro" id="IPR050052">
    <property type="entry name" value="ATP-dep_Clp_protease_ClpX"/>
</dbReference>
<dbReference type="EMBL" id="QUMU01000002">
    <property type="protein sequence ID" value="REG35956.1"/>
    <property type="molecule type" value="Genomic_DNA"/>
</dbReference>
<dbReference type="GO" id="GO:0051603">
    <property type="term" value="P:proteolysis involved in protein catabolic process"/>
    <property type="evidence" value="ECO:0007669"/>
    <property type="project" value="TreeGrafter"/>
</dbReference>
<dbReference type="InterPro" id="IPR019489">
    <property type="entry name" value="Clp_ATPase_C"/>
</dbReference>
<protein>
    <submittedName>
        <fullName evidence="6">ATP-dependent Clp protease ATP-binding subunit ClpX</fullName>
    </submittedName>
</protein>
<dbReference type="GO" id="GO:0008233">
    <property type="term" value="F:peptidase activity"/>
    <property type="evidence" value="ECO:0007669"/>
    <property type="project" value="UniProtKB-KW"/>
</dbReference>
<dbReference type="Proteomes" id="UP000256345">
    <property type="component" value="Unassembled WGS sequence"/>
</dbReference>
<dbReference type="PRINTS" id="PR00819">
    <property type="entry name" value="CBXCFQXSUPER"/>
</dbReference>
<keyword evidence="3" id="KW-0143">Chaperone</keyword>
<dbReference type="PANTHER" id="PTHR48102">
    <property type="entry name" value="ATP-DEPENDENT CLP PROTEASE ATP-BINDING SUBUNIT CLPX-LIKE, MITOCHONDRIAL-RELATED"/>
    <property type="match status" value="1"/>
</dbReference>
<dbReference type="InterPro" id="IPR000641">
    <property type="entry name" value="CbxX/CfxQ"/>
</dbReference>
<evidence type="ECO:0000259" key="5">
    <source>
        <dbReference type="SMART" id="SM01086"/>
    </source>
</evidence>
<dbReference type="Pfam" id="PF07724">
    <property type="entry name" value="AAA_2"/>
    <property type="match status" value="1"/>
</dbReference>
<dbReference type="InterPro" id="IPR003593">
    <property type="entry name" value="AAA+_ATPase"/>
</dbReference>
<keyword evidence="9" id="KW-1185">Reference proteome</keyword>
<keyword evidence="6" id="KW-0378">Hydrolase</keyword>
<feature type="domain" description="Clp ATPase C-terminal" evidence="5">
    <location>
        <begin position="257"/>
        <end position="343"/>
    </location>
</feature>
<dbReference type="Pfam" id="PF10431">
    <property type="entry name" value="ClpB_D2-small"/>
    <property type="match status" value="1"/>
</dbReference>
<feature type="domain" description="AAA+ ATPase" evidence="4">
    <location>
        <begin position="58"/>
        <end position="227"/>
    </location>
</feature>
<evidence type="ECO:0000256" key="2">
    <source>
        <dbReference type="ARBA" id="ARBA00022840"/>
    </source>
</evidence>
<evidence type="ECO:0000313" key="9">
    <source>
        <dbReference type="Proteomes" id="UP000256345"/>
    </source>
</evidence>
<dbReference type="GO" id="GO:0005524">
    <property type="term" value="F:ATP binding"/>
    <property type="evidence" value="ECO:0007669"/>
    <property type="project" value="UniProtKB-KW"/>
</dbReference>
<organism evidence="6 8">
    <name type="scientific">Archangium gephyra</name>
    <dbReference type="NCBI Taxonomy" id="48"/>
    <lineage>
        <taxon>Bacteria</taxon>
        <taxon>Pseudomonadati</taxon>
        <taxon>Myxococcota</taxon>
        <taxon>Myxococcia</taxon>
        <taxon>Myxococcales</taxon>
        <taxon>Cystobacterineae</taxon>
        <taxon>Archangiaceae</taxon>
        <taxon>Archangium</taxon>
    </lineage>
</organism>
<evidence type="ECO:0000256" key="3">
    <source>
        <dbReference type="ARBA" id="ARBA00023186"/>
    </source>
</evidence>
<gene>
    <name evidence="6" type="ORF">AA314_06893</name>
    <name evidence="7" type="ORF">ATI61_102330</name>
</gene>
<keyword evidence="6" id="KW-0645">Protease</keyword>
<dbReference type="Proteomes" id="UP000035579">
    <property type="component" value="Chromosome"/>
</dbReference>